<protein>
    <submittedName>
        <fullName evidence="18">Uncharacterized protein</fullName>
    </submittedName>
</protein>
<comment type="catalytic activity">
    <reaction evidence="11">
        <text>12-(9Z-octadecenoyloxy)-octadecanoate + H2O = 12-hydroxyoctadecanoate + (9Z)-octadecenoate + H(+)</text>
        <dbReference type="Rhea" id="RHEA:52060"/>
        <dbReference type="ChEBI" id="CHEBI:15377"/>
        <dbReference type="ChEBI" id="CHEBI:15378"/>
        <dbReference type="ChEBI" id="CHEBI:30823"/>
        <dbReference type="ChEBI" id="CHEBI:84201"/>
        <dbReference type="ChEBI" id="CHEBI:136302"/>
    </reaction>
    <physiologicalReaction direction="left-to-right" evidence="11">
        <dbReference type="Rhea" id="RHEA:52061"/>
    </physiologicalReaction>
</comment>
<evidence type="ECO:0000256" key="1">
    <source>
        <dbReference type="ARBA" id="ARBA00000923"/>
    </source>
</evidence>
<dbReference type="Proteomes" id="UP001162164">
    <property type="component" value="Unassembled WGS sequence"/>
</dbReference>
<evidence type="ECO:0000256" key="2">
    <source>
        <dbReference type="ARBA" id="ARBA00004127"/>
    </source>
</evidence>
<evidence type="ECO:0000256" key="9">
    <source>
        <dbReference type="ARBA" id="ARBA00047863"/>
    </source>
</evidence>
<evidence type="ECO:0000256" key="8">
    <source>
        <dbReference type="ARBA" id="ARBA00047427"/>
    </source>
</evidence>
<dbReference type="EMBL" id="JAPWTJ010002151">
    <property type="protein sequence ID" value="KAJ8967697.1"/>
    <property type="molecule type" value="Genomic_DNA"/>
</dbReference>
<comment type="similarity">
    <text evidence="3">Belongs to the AIG1 family.</text>
</comment>
<proteinExistence type="inferred from homology"/>
<evidence type="ECO:0000256" key="3">
    <source>
        <dbReference type="ARBA" id="ARBA00009300"/>
    </source>
</evidence>
<comment type="catalytic activity">
    <reaction evidence="7">
        <text>12-hexadecanoyloxy-octadecanoate + H2O = 12-hydroxyoctadecanoate + hexadecanoate + H(+)</text>
        <dbReference type="Rhea" id="RHEA:52056"/>
        <dbReference type="ChEBI" id="CHEBI:7896"/>
        <dbReference type="ChEBI" id="CHEBI:15377"/>
        <dbReference type="ChEBI" id="CHEBI:15378"/>
        <dbReference type="ChEBI" id="CHEBI:83677"/>
        <dbReference type="ChEBI" id="CHEBI:84201"/>
    </reaction>
    <physiologicalReaction direction="left-to-right" evidence="7">
        <dbReference type="Rhea" id="RHEA:52057"/>
    </physiologicalReaction>
</comment>
<dbReference type="PANTHER" id="PTHR10989:SF16">
    <property type="entry name" value="AT02829P-RELATED"/>
    <property type="match status" value="1"/>
</dbReference>
<evidence type="ECO:0000256" key="11">
    <source>
        <dbReference type="ARBA" id="ARBA00048701"/>
    </source>
</evidence>
<evidence type="ECO:0000256" key="4">
    <source>
        <dbReference type="ARBA" id="ARBA00022692"/>
    </source>
</evidence>
<evidence type="ECO:0000256" key="7">
    <source>
        <dbReference type="ARBA" id="ARBA00047368"/>
    </source>
</evidence>
<evidence type="ECO:0000256" key="15">
    <source>
        <dbReference type="ARBA" id="ARBA00049322"/>
    </source>
</evidence>
<evidence type="ECO:0000256" key="10">
    <source>
        <dbReference type="ARBA" id="ARBA00048680"/>
    </source>
</evidence>
<comment type="catalytic activity">
    <reaction evidence="9">
        <text>9-hexadecanoyloxy-octadecanoate + H2O = 9-hydroxy-octadecanoate + hexadecanoate + H(+)</text>
        <dbReference type="Rhea" id="RHEA:52052"/>
        <dbReference type="ChEBI" id="CHEBI:7896"/>
        <dbReference type="ChEBI" id="CHEBI:15377"/>
        <dbReference type="ChEBI" id="CHEBI:15378"/>
        <dbReference type="ChEBI" id="CHEBI:83670"/>
        <dbReference type="ChEBI" id="CHEBI:136286"/>
    </reaction>
    <physiologicalReaction direction="left-to-right" evidence="9">
        <dbReference type="Rhea" id="RHEA:52053"/>
    </physiologicalReaction>
</comment>
<gene>
    <name evidence="18" type="ORF">NQ317_011488</name>
</gene>
<comment type="caution">
    <text evidence="18">The sequence shown here is derived from an EMBL/GenBank/DDBJ whole genome shotgun (WGS) entry which is preliminary data.</text>
</comment>
<evidence type="ECO:0000256" key="14">
    <source>
        <dbReference type="ARBA" id="ARBA00049296"/>
    </source>
</evidence>
<keyword evidence="4 17" id="KW-0812">Transmembrane</keyword>
<evidence type="ECO:0000256" key="17">
    <source>
        <dbReference type="SAM" id="Phobius"/>
    </source>
</evidence>
<keyword evidence="19" id="KW-1185">Reference proteome</keyword>
<feature type="transmembrane region" description="Helical" evidence="17">
    <location>
        <begin position="49"/>
        <end position="71"/>
    </location>
</feature>
<sequence length="269" mass="31632">MARRLRNIIGPIFHVVVCVHHLYAIMYSNKKKDFSQVTDQRILDMEKFAPVYFTSWNMIIQTVYFILAMVYDVLHIFSPKADLKDKIQLYKGYIFTSLVFPCSLFVSTMFWSVYSINREWVLPEVLDEYVPDWLNHSLHTNIVVFLVIEVLIVNQLLPSFKSAFIGLSILSGIYDTLFDNNIQAFSGIACIYYFGRPLQVTPTVPYTIFLCLLQLWKMDIWSFLRVQLDRENPLHALQLSVYSLCNESRNEDTEFQVYAYIIEQATFKY</sequence>
<comment type="catalytic activity">
    <reaction evidence="13">
        <text>9-octadecanoyloxy-octadecanoate + H2O = 9-hydroxy-octadecanoate + octadecanoate + H(+)</text>
        <dbReference type="Rhea" id="RHEA:52096"/>
        <dbReference type="ChEBI" id="CHEBI:15377"/>
        <dbReference type="ChEBI" id="CHEBI:15378"/>
        <dbReference type="ChEBI" id="CHEBI:25629"/>
        <dbReference type="ChEBI" id="CHEBI:136286"/>
        <dbReference type="ChEBI" id="CHEBI:136373"/>
    </reaction>
    <physiologicalReaction direction="left-to-right" evidence="13">
        <dbReference type="Rhea" id="RHEA:52097"/>
    </physiologicalReaction>
</comment>
<evidence type="ECO:0000256" key="6">
    <source>
        <dbReference type="ARBA" id="ARBA00023136"/>
    </source>
</evidence>
<comment type="catalytic activity">
    <reaction evidence="8">
        <text>13-octadecanoyloxy-octadecanoate + H2O = 13-hydroxy-octadecanoate + octadecanoate + H(+)</text>
        <dbReference type="Rhea" id="RHEA:52084"/>
        <dbReference type="ChEBI" id="CHEBI:15377"/>
        <dbReference type="ChEBI" id="CHEBI:15378"/>
        <dbReference type="ChEBI" id="CHEBI:25629"/>
        <dbReference type="ChEBI" id="CHEBI:136304"/>
        <dbReference type="ChEBI" id="CHEBI:136335"/>
    </reaction>
    <physiologicalReaction direction="left-to-right" evidence="8">
        <dbReference type="Rhea" id="RHEA:52085"/>
    </physiologicalReaction>
</comment>
<comment type="subcellular location">
    <subcellularLocation>
        <location evidence="2">Endomembrane system</location>
        <topology evidence="2">Multi-pass membrane protein</topology>
    </subcellularLocation>
</comment>
<keyword evidence="6 17" id="KW-0472">Membrane</keyword>
<keyword evidence="5 17" id="KW-1133">Transmembrane helix</keyword>
<dbReference type="Pfam" id="PF04750">
    <property type="entry name" value="Far-17a_AIG1"/>
    <property type="match status" value="1"/>
</dbReference>
<comment type="catalytic activity">
    <reaction evidence="1">
        <text>9-(9Z-hexadecenoyloxy)-octadecanoate + H2O = (9Z)-hexadecenoate + 9-hydroxy-octadecanoate + H(+)</text>
        <dbReference type="Rhea" id="RHEA:52068"/>
        <dbReference type="ChEBI" id="CHEBI:15377"/>
        <dbReference type="ChEBI" id="CHEBI:15378"/>
        <dbReference type="ChEBI" id="CHEBI:32372"/>
        <dbReference type="ChEBI" id="CHEBI:136286"/>
        <dbReference type="ChEBI" id="CHEBI:136309"/>
    </reaction>
    <physiologicalReaction direction="left-to-right" evidence="1">
        <dbReference type="Rhea" id="RHEA:52069"/>
    </physiologicalReaction>
</comment>
<comment type="catalytic activity">
    <reaction evidence="10">
        <text>12-octadecanoyloxy-octadecanoate + H2O = 12-hydroxyoctadecanoate + octadecanoate + H(+)</text>
        <dbReference type="Rhea" id="RHEA:52080"/>
        <dbReference type="ChEBI" id="CHEBI:15377"/>
        <dbReference type="ChEBI" id="CHEBI:15378"/>
        <dbReference type="ChEBI" id="CHEBI:25629"/>
        <dbReference type="ChEBI" id="CHEBI:84201"/>
        <dbReference type="ChEBI" id="CHEBI:136330"/>
    </reaction>
    <physiologicalReaction direction="left-to-right" evidence="10">
        <dbReference type="Rhea" id="RHEA:52081"/>
    </physiologicalReaction>
</comment>
<evidence type="ECO:0000313" key="19">
    <source>
        <dbReference type="Proteomes" id="UP001162164"/>
    </source>
</evidence>
<feature type="transmembrane region" description="Helical" evidence="17">
    <location>
        <begin position="12"/>
        <end position="29"/>
    </location>
</feature>
<comment type="catalytic activity">
    <reaction evidence="16">
        <text>12-(9Z-hexadecenoyloxy)-octadecanoate + H2O = 12-hydroxyoctadecanoate + (9Z)-hexadecenoate + H(+)</text>
        <dbReference type="Rhea" id="RHEA:52072"/>
        <dbReference type="ChEBI" id="CHEBI:15377"/>
        <dbReference type="ChEBI" id="CHEBI:15378"/>
        <dbReference type="ChEBI" id="CHEBI:32372"/>
        <dbReference type="ChEBI" id="CHEBI:84201"/>
        <dbReference type="ChEBI" id="CHEBI:136312"/>
    </reaction>
    <physiologicalReaction direction="left-to-right" evidence="16">
        <dbReference type="Rhea" id="RHEA:52073"/>
    </physiologicalReaction>
</comment>
<dbReference type="InterPro" id="IPR006838">
    <property type="entry name" value="ADTRP_AIG1"/>
</dbReference>
<comment type="catalytic activity">
    <reaction evidence="14">
        <text>13-(9Z-octadecenoyloxy)-octadecanoate + H2O = 13-hydroxy-octadecanoate + (9Z)-octadecenoate + H(+)</text>
        <dbReference type="Rhea" id="RHEA:52064"/>
        <dbReference type="ChEBI" id="CHEBI:15377"/>
        <dbReference type="ChEBI" id="CHEBI:15378"/>
        <dbReference type="ChEBI" id="CHEBI:30823"/>
        <dbReference type="ChEBI" id="CHEBI:136303"/>
        <dbReference type="ChEBI" id="CHEBI:136304"/>
    </reaction>
    <physiologicalReaction direction="left-to-right" evidence="14">
        <dbReference type="Rhea" id="RHEA:52065"/>
    </physiologicalReaction>
</comment>
<organism evidence="18 19">
    <name type="scientific">Molorchus minor</name>
    <dbReference type="NCBI Taxonomy" id="1323400"/>
    <lineage>
        <taxon>Eukaryota</taxon>
        <taxon>Metazoa</taxon>
        <taxon>Ecdysozoa</taxon>
        <taxon>Arthropoda</taxon>
        <taxon>Hexapoda</taxon>
        <taxon>Insecta</taxon>
        <taxon>Pterygota</taxon>
        <taxon>Neoptera</taxon>
        <taxon>Endopterygota</taxon>
        <taxon>Coleoptera</taxon>
        <taxon>Polyphaga</taxon>
        <taxon>Cucujiformia</taxon>
        <taxon>Chrysomeloidea</taxon>
        <taxon>Cerambycidae</taxon>
        <taxon>Lamiinae</taxon>
        <taxon>Monochamini</taxon>
        <taxon>Molorchus</taxon>
    </lineage>
</organism>
<comment type="catalytic activity">
    <reaction evidence="12">
        <text>9-(9Z-octadecenoyloxy)-octadecanoate + H2O = 9-hydroxy-octadecanoate + (9Z)-octadecenoate + H(+)</text>
        <dbReference type="Rhea" id="RHEA:52048"/>
        <dbReference type="ChEBI" id="CHEBI:15377"/>
        <dbReference type="ChEBI" id="CHEBI:15378"/>
        <dbReference type="ChEBI" id="CHEBI:30823"/>
        <dbReference type="ChEBI" id="CHEBI:136282"/>
        <dbReference type="ChEBI" id="CHEBI:136286"/>
    </reaction>
    <physiologicalReaction direction="left-to-right" evidence="12">
        <dbReference type="Rhea" id="RHEA:52049"/>
    </physiologicalReaction>
</comment>
<name>A0ABQ9IW84_9CUCU</name>
<reference evidence="18" key="1">
    <citation type="journal article" date="2023" name="Insect Mol. Biol.">
        <title>Genome sequencing provides insights into the evolution of gene families encoding plant cell wall-degrading enzymes in longhorned beetles.</title>
        <authorList>
            <person name="Shin N.R."/>
            <person name="Okamura Y."/>
            <person name="Kirsch R."/>
            <person name="Pauchet Y."/>
        </authorList>
    </citation>
    <scope>NUCLEOTIDE SEQUENCE</scope>
    <source>
        <strain evidence="18">MMC_N1</strain>
    </source>
</reference>
<accession>A0ABQ9IW84</accession>
<evidence type="ECO:0000256" key="13">
    <source>
        <dbReference type="ARBA" id="ARBA00049221"/>
    </source>
</evidence>
<evidence type="ECO:0000256" key="12">
    <source>
        <dbReference type="ARBA" id="ARBA00048800"/>
    </source>
</evidence>
<evidence type="ECO:0000256" key="16">
    <source>
        <dbReference type="ARBA" id="ARBA00049428"/>
    </source>
</evidence>
<comment type="catalytic activity">
    <reaction evidence="15">
        <text>13-(9Z-hexadecenoyloxy)-octadecanoate + H2O = 13-hydroxy-octadecanoate + (9Z)-hexadecenoate + H(+)</text>
        <dbReference type="Rhea" id="RHEA:52076"/>
        <dbReference type="ChEBI" id="CHEBI:15377"/>
        <dbReference type="ChEBI" id="CHEBI:15378"/>
        <dbReference type="ChEBI" id="CHEBI:32372"/>
        <dbReference type="ChEBI" id="CHEBI:136304"/>
        <dbReference type="ChEBI" id="CHEBI:136315"/>
    </reaction>
    <physiologicalReaction direction="left-to-right" evidence="15">
        <dbReference type="Rhea" id="RHEA:52077"/>
    </physiologicalReaction>
</comment>
<evidence type="ECO:0000313" key="18">
    <source>
        <dbReference type="EMBL" id="KAJ8967697.1"/>
    </source>
</evidence>
<dbReference type="PANTHER" id="PTHR10989">
    <property type="entry name" value="ANDROGEN-INDUCED PROTEIN 1-RELATED"/>
    <property type="match status" value="1"/>
</dbReference>
<evidence type="ECO:0000256" key="5">
    <source>
        <dbReference type="ARBA" id="ARBA00022989"/>
    </source>
</evidence>
<feature type="transmembrane region" description="Helical" evidence="17">
    <location>
        <begin position="92"/>
        <end position="113"/>
    </location>
</feature>